<evidence type="ECO:0000313" key="2">
    <source>
        <dbReference type="WBParaSite" id="EN70_12474"/>
    </source>
</evidence>
<name>A0A1I7VD42_LOALO</name>
<dbReference type="AlphaFoldDB" id="A0A1I7VD42"/>
<evidence type="ECO:0000313" key="1">
    <source>
        <dbReference type="Proteomes" id="UP000095285"/>
    </source>
</evidence>
<keyword evidence="1" id="KW-1185">Reference proteome</keyword>
<reference evidence="2" key="2">
    <citation type="submission" date="2016-11" db="UniProtKB">
        <authorList>
            <consortium name="WormBaseParasite"/>
        </authorList>
    </citation>
    <scope>IDENTIFICATION</scope>
</reference>
<sequence>MIAVLGGGDGGSGAKSPGTSFGVLKVITVVNKLYQTLCVKQHKEASSSISFHGEFAVTSPKAMSANVITNAQFLKVKLEKLLDEMGRIDLTLFDQKLTREYNTKPGQEYQEKVNIGLLESIKGEWLKNISNKSRTCKRERKMAIGTQRLANDDEDILKLIGDGRETTIT</sequence>
<organism evidence="1 2">
    <name type="scientific">Loa loa</name>
    <name type="common">Eye worm</name>
    <name type="synonym">Filaria loa</name>
    <dbReference type="NCBI Taxonomy" id="7209"/>
    <lineage>
        <taxon>Eukaryota</taxon>
        <taxon>Metazoa</taxon>
        <taxon>Ecdysozoa</taxon>
        <taxon>Nematoda</taxon>
        <taxon>Chromadorea</taxon>
        <taxon>Rhabditida</taxon>
        <taxon>Spirurina</taxon>
        <taxon>Spiruromorpha</taxon>
        <taxon>Filarioidea</taxon>
        <taxon>Onchocercidae</taxon>
        <taxon>Loa</taxon>
    </lineage>
</organism>
<reference evidence="1" key="1">
    <citation type="submission" date="2012-04" db="EMBL/GenBank/DDBJ databases">
        <title>The Genome Sequence of Loa loa.</title>
        <authorList>
            <consortium name="The Broad Institute Genome Sequencing Platform"/>
            <consortium name="Broad Institute Genome Sequencing Center for Infectious Disease"/>
            <person name="Nutman T.B."/>
            <person name="Fink D.L."/>
            <person name="Russ C."/>
            <person name="Young S."/>
            <person name="Zeng Q."/>
            <person name="Gargeya S."/>
            <person name="Alvarado L."/>
            <person name="Berlin A."/>
            <person name="Chapman S.B."/>
            <person name="Chen Z."/>
            <person name="Freedman E."/>
            <person name="Gellesch M."/>
            <person name="Goldberg J."/>
            <person name="Griggs A."/>
            <person name="Gujja S."/>
            <person name="Heilman E.R."/>
            <person name="Heiman D."/>
            <person name="Howarth C."/>
            <person name="Mehta T."/>
            <person name="Neiman D."/>
            <person name="Pearson M."/>
            <person name="Roberts A."/>
            <person name="Saif S."/>
            <person name="Shea T."/>
            <person name="Shenoy N."/>
            <person name="Sisk P."/>
            <person name="Stolte C."/>
            <person name="Sykes S."/>
            <person name="White J."/>
            <person name="Yandava C."/>
            <person name="Haas B."/>
            <person name="Henn M.R."/>
            <person name="Nusbaum C."/>
            <person name="Birren B."/>
        </authorList>
    </citation>
    <scope>NUCLEOTIDE SEQUENCE [LARGE SCALE GENOMIC DNA]</scope>
</reference>
<proteinExistence type="predicted"/>
<dbReference type="WBParaSite" id="EN70_12474">
    <property type="protein sequence ID" value="EN70_12474"/>
    <property type="gene ID" value="EN70_12474"/>
</dbReference>
<protein>
    <submittedName>
        <fullName evidence="2">TOP4c domain-containing protein</fullName>
    </submittedName>
</protein>
<dbReference type="Proteomes" id="UP000095285">
    <property type="component" value="Unassembled WGS sequence"/>
</dbReference>
<accession>A0A1I7VD42</accession>